<keyword evidence="6" id="KW-0482">Metalloprotease</keyword>
<dbReference type="CDD" id="cd07324">
    <property type="entry name" value="M48C_Oma1-like"/>
    <property type="match status" value="1"/>
</dbReference>
<dbReference type="Proteomes" id="UP000321058">
    <property type="component" value="Unassembled WGS sequence"/>
</dbReference>
<feature type="chain" id="PRO_5021824841" description="Peptidase M48 domain-containing protein" evidence="7">
    <location>
        <begin position="28"/>
        <end position="460"/>
    </location>
</feature>
<dbReference type="Pfam" id="PF01435">
    <property type="entry name" value="Peptidase_M48"/>
    <property type="match status" value="1"/>
</dbReference>
<keyword evidence="4" id="KW-0378">Hydrolase</keyword>
<dbReference type="GO" id="GO:0046872">
    <property type="term" value="F:metal ion binding"/>
    <property type="evidence" value="ECO:0007669"/>
    <property type="project" value="UniProtKB-KW"/>
</dbReference>
<protein>
    <recommendedName>
        <fullName evidence="8">Peptidase M48 domain-containing protein</fullName>
    </recommendedName>
</protein>
<keyword evidence="5" id="KW-0862">Zinc</keyword>
<sequence>MPPVFKRIITLFSLALFALAPFGAARAQQGQRLNLIRDAEIENNIRALTVPIWRAAGLDPNAIEIMIVQDNSLNAFVAGGQRIFINTGLIMRTETPNQLIGVMAHESGHIAGGHLARMQEELRNLTTLQILEAILGAGAMAGGAVSGSGVGRGSTTNAGGPRAPGSLMAFLHYTQTQESAADQAAMSYLQRTGQSPKGTIEFLKTLQREERMQIARRDPYLTTHPLTPERISAFEQAAAQSPYVNTQDTQQNLNMHHRMVAKLMGFISPETALAKFSEADPSVPARYARAIAWYRKGALGSALLSIDRLIKEAPNDPYFHEVRGQMLYENGRSAEAVISYRKAAQLLPSSGLIKIDFARALLATNNSDNDREAVRNLELASQQEPDSFDLWRMMAEGYSKLNNPGMTSLARAEMAALRGNKSEAATHADAATRQLPANTPAWQRAQDLKAYINTRPKGGR</sequence>
<proteinExistence type="predicted"/>
<evidence type="ECO:0000313" key="9">
    <source>
        <dbReference type="EMBL" id="GEP53736.1"/>
    </source>
</evidence>
<gene>
    <name evidence="9" type="ORF">RSO01_09020</name>
</gene>
<dbReference type="AlphaFoldDB" id="A0A512N425"/>
<dbReference type="InterPro" id="IPR001915">
    <property type="entry name" value="Peptidase_M48"/>
</dbReference>
<dbReference type="GO" id="GO:0051603">
    <property type="term" value="P:proteolysis involved in protein catabolic process"/>
    <property type="evidence" value="ECO:0007669"/>
    <property type="project" value="TreeGrafter"/>
</dbReference>
<dbReference type="SUPFAM" id="SSF48452">
    <property type="entry name" value="TPR-like"/>
    <property type="match status" value="1"/>
</dbReference>
<dbReference type="GO" id="GO:0004222">
    <property type="term" value="F:metalloendopeptidase activity"/>
    <property type="evidence" value="ECO:0007669"/>
    <property type="project" value="InterPro"/>
</dbReference>
<feature type="domain" description="Peptidase M48" evidence="8">
    <location>
        <begin position="42"/>
        <end position="236"/>
    </location>
</feature>
<keyword evidence="2" id="KW-0645">Protease</keyword>
<dbReference type="PANTHER" id="PTHR22726:SF1">
    <property type="entry name" value="METALLOENDOPEPTIDASE OMA1, MITOCHONDRIAL"/>
    <property type="match status" value="1"/>
</dbReference>
<evidence type="ECO:0000256" key="3">
    <source>
        <dbReference type="ARBA" id="ARBA00022723"/>
    </source>
</evidence>
<dbReference type="Gene3D" id="1.25.40.10">
    <property type="entry name" value="Tetratricopeptide repeat domain"/>
    <property type="match status" value="1"/>
</dbReference>
<dbReference type="InterPro" id="IPR019734">
    <property type="entry name" value="TPR_rpt"/>
</dbReference>
<organism evidence="9 10">
    <name type="scientific">Reyranella soli</name>
    <dbReference type="NCBI Taxonomy" id="1230389"/>
    <lineage>
        <taxon>Bacteria</taxon>
        <taxon>Pseudomonadati</taxon>
        <taxon>Pseudomonadota</taxon>
        <taxon>Alphaproteobacteria</taxon>
        <taxon>Hyphomicrobiales</taxon>
        <taxon>Reyranellaceae</taxon>
        <taxon>Reyranella</taxon>
    </lineage>
</organism>
<keyword evidence="7" id="KW-0732">Signal</keyword>
<dbReference type="EMBL" id="BKAJ01000016">
    <property type="protein sequence ID" value="GEP53736.1"/>
    <property type="molecule type" value="Genomic_DNA"/>
</dbReference>
<comment type="caution">
    <text evidence="9">The sequence shown here is derived from an EMBL/GenBank/DDBJ whole genome shotgun (WGS) entry which is preliminary data.</text>
</comment>
<dbReference type="InterPro" id="IPR011990">
    <property type="entry name" value="TPR-like_helical_dom_sf"/>
</dbReference>
<dbReference type="PANTHER" id="PTHR22726">
    <property type="entry name" value="METALLOENDOPEPTIDASE OMA1"/>
    <property type="match status" value="1"/>
</dbReference>
<evidence type="ECO:0000256" key="2">
    <source>
        <dbReference type="ARBA" id="ARBA00022670"/>
    </source>
</evidence>
<evidence type="ECO:0000256" key="1">
    <source>
        <dbReference type="ARBA" id="ARBA00001947"/>
    </source>
</evidence>
<feature type="signal peptide" evidence="7">
    <location>
        <begin position="1"/>
        <end position="27"/>
    </location>
</feature>
<dbReference type="GO" id="GO:0016020">
    <property type="term" value="C:membrane"/>
    <property type="evidence" value="ECO:0007669"/>
    <property type="project" value="TreeGrafter"/>
</dbReference>
<dbReference type="Gene3D" id="3.30.2010.10">
    <property type="entry name" value="Metalloproteases ('zincins'), catalytic domain"/>
    <property type="match status" value="1"/>
</dbReference>
<reference evidence="9 10" key="1">
    <citation type="submission" date="2019-07" db="EMBL/GenBank/DDBJ databases">
        <title>Whole genome shotgun sequence of Reyranella soli NBRC 108950.</title>
        <authorList>
            <person name="Hosoyama A."/>
            <person name="Uohara A."/>
            <person name="Ohji S."/>
            <person name="Ichikawa N."/>
        </authorList>
    </citation>
    <scope>NUCLEOTIDE SEQUENCE [LARGE SCALE GENOMIC DNA]</scope>
    <source>
        <strain evidence="9 10">NBRC 108950</strain>
    </source>
</reference>
<dbReference type="SMART" id="SM00028">
    <property type="entry name" value="TPR"/>
    <property type="match status" value="3"/>
</dbReference>
<evidence type="ECO:0000256" key="7">
    <source>
        <dbReference type="SAM" id="SignalP"/>
    </source>
</evidence>
<keyword evidence="10" id="KW-1185">Reference proteome</keyword>
<keyword evidence="3" id="KW-0479">Metal-binding</keyword>
<dbReference type="InterPro" id="IPR051156">
    <property type="entry name" value="Mito/Outer_Membr_Metalloprot"/>
</dbReference>
<accession>A0A512N425</accession>
<name>A0A512N425_9HYPH</name>
<evidence type="ECO:0000256" key="5">
    <source>
        <dbReference type="ARBA" id="ARBA00022833"/>
    </source>
</evidence>
<evidence type="ECO:0000256" key="4">
    <source>
        <dbReference type="ARBA" id="ARBA00022801"/>
    </source>
</evidence>
<comment type="cofactor">
    <cofactor evidence="1">
        <name>Zn(2+)</name>
        <dbReference type="ChEBI" id="CHEBI:29105"/>
    </cofactor>
</comment>
<evidence type="ECO:0000256" key="6">
    <source>
        <dbReference type="ARBA" id="ARBA00023049"/>
    </source>
</evidence>
<evidence type="ECO:0000259" key="8">
    <source>
        <dbReference type="Pfam" id="PF01435"/>
    </source>
</evidence>
<evidence type="ECO:0000313" key="10">
    <source>
        <dbReference type="Proteomes" id="UP000321058"/>
    </source>
</evidence>